<dbReference type="EMBL" id="CAJVPQ010029537">
    <property type="protein sequence ID" value="CAG8775080.1"/>
    <property type="molecule type" value="Genomic_DNA"/>
</dbReference>
<organism evidence="1 2">
    <name type="scientific">Funneliformis caledonium</name>
    <dbReference type="NCBI Taxonomy" id="1117310"/>
    <lineage>
        <taxon>Eukaryota</taxon>
        <taxon>Fungi</taxon>
        <taxon>Fungi incertae sedis</taxon>
        <taxon>Mucoromycota</taxon>
        <taxon>Glomeromycotina</taxon>
        <taxon>Glomeromycetes</taxon>
        <taxon>Glomerales</taxon>
        <taxon>Glomeraceae</taxon>
        <taxon>Funneliformis</taxon>
    </lineage>
</organism>
<gene>
    <name evidence="1" type="ORF">FCALED_LOCUS17774</name>
</gene>
<sequence length="112" mass="13215">MELAEMNSFNAFFTNQTETNIETLSNVEFFDEQHYANHNFVVINSSSDEEDIENLHLKVTLSQTFQTWNDAEKYLNDYALEKGFSIRRKRTENQMEDGNKILRKISWECCCA</sequence>
<accession>A0A9N9JC00</accession>
<proteinExistence type="predicted"/>
<dbReference type="OrthoDB" id="2311429at2759"/>
<comment type="caution">
    <text evidence="1">The sequence shown here is derived from an EMBL/GenBank/DDBJ whole genome shotgun (WGS) entry which is preliminary data.</text>
</comment>
<evidence type="ECO:0000313" key="1">
    <source>
        <dbReference type="EMBL" id="CAG8775080.1"/>
    </source>
</evidence>
<name>A0A9N9JC00_9GLOM</name>
<dbReference type="Proteomes" id="UP000789570">
    <property type="component" value="Unassembled WGS sequence"/>
</dbReference>
<feature type="non-terminal residue" evidence="1">
    <location>
        <position position="112"/>
    </location>
</feature>
<dbReference type="AlphaFoldDB" id="A0A9N9JC00"/>
<keyword evidence="2" id="KW-1185">Reference proteome</keyword>
<evidence type="ECO:0000313" key="2">
    <source>
        <dbReference type="Proteomes" id="UP000789570"/>
    </source>
</evidence>
<reference evidence="1" key="1">
    <citation type="submission" date="2021-06" db="EMBL/GenBank/DDBJ databases">
        <authorList>
            <person name="Kallberg Y."/>
            <person name="Tangrot J."/>
            <person name="Rosling A."/>
        </authorList>
    </citation>
    <scope>NUCLEOTIDE SEQUENCE</scope>
    <source>
        <strain evidence="1">UK204</strain>
    </source>
</reference>
<protein>
    <submittedName>
        <fullName evidence="1">9185_t:CDS:1</fullName>
    </submittedName>
</protein>